<dbReference type="AlphaFoldDB" id="A0A1H3U385"/>
<evidence type="ECO:0008006" key="3">
    <source>
        <dbReference type="Google" id="ProtNLM"/>
    </source>
</evidence>
<evidence type="ECO:0000313" key="2">
    <source>
        <dbReference type="Proteomes" id="UP000199529"/>
    </source>
</evidence>
<dbReference type="SUPFAM" id="SSF140453">
    <property type="entry name" value="EsxAB dimer-like"/>
    <property type="match status" value="1"/>
</dbReference>
<proteinExistence type="predicted"/>
<sequence length="96" mass="11076">MSRFDINHDGYMDLNEQLRQCHVAAGVIIEELNQGLRKVPEGMQGQAEELWGPLQREWNQQYAKMSEAFNDNVTKSFKVHEIFKDGDNMGAKIMSM</sequence>
<dbReference type="InterPro" id="IPR036689">
    <property type="entry name" value="ESAT-6-like_sf"/>
</dbReference>
<protein>
    <recommendedName>
        <fullName evidence="3">WXG100 family type VII secretion target</fullName>
    </recommendedName>
</protein>
<dbReference type="STRING" id="418495.SAMN05216215_11015"/>
<dbReference type="OrthoDB" id="3691235at2"/>
<gene>
    <name evidence="1" type="ORF">SAMN05216215_11015</name>
</gene>
<dbReference type="Proteomes" id="UP000199529">
    <property type="component" value="Unassembled WGS sequence"/>
</dbReference>
<reference evidence="2" key="1">
    <citation type="submission" date="2016-10" db="EMBL/GenBank/DDBJ databases">
        <authorList>
            <person name="Varghese N."/>
            <person name="Submissions S."/>
        </authorList>
    </citation>
    <scope>NUCLEOTIDE SEQUENCE [LARGE SCALE GENOMIC DNA]</scope>
    <source>
        <strain evidence="2">CGMCC 4.3530</strain>
    </source>
</reference>
<dbReference type="EMBL" id="FNOK01000101">
    <property type="protein sequence ID" value="SDZ56295.1"/>
    <property type="molecule type" value="Genomic_DNA"/>
</dbReference>
<dbReference type="RefSeq" id="WP_093278714.1">
    <property type="nucleotide sequence ID" value="NZ_FNOK01000101.1"/>
</dbReference>
<accession>A0A1H3U385</accession>
<keyword evidence="2" id="KW-1185">Reference proteome</keyword>
<organism evidence="1 2">
    <name type="scientific">Saccharopolyspora shandongensis</name>
    <dbReference type="NCBI Taxonomy" id="418495"/>
    <lineage>
        <taxon>Bacteria</taxon>
        <taxon>Bacillati</taxon>
        <taxon>Actinomycetota</taxon>
        <taxon>Actinomycetes</taxon>
        <taxon>Pseudonocardiales</taxon>
        <taxon>Pseudonocardiaceae</taxon>
        <taxon>Saccharopolyspora</taxon>
    </lineage>
</organism>
<evidence type="ECO:0000313" key="1">
    <source>
        <dbReference type="EMBL" id="SDZ56295.1"/>
    </source>
</evidence>
<dbReference type="Gene3D" id="1.10.287.1060">
    <property type="entry name" value="ESAT-6-like"/>
    <property type="match status" value="1"/>
</dbReference>
<name>A0A1H3U385_9PSEU</name>